<name>A0A0B1TRK2_OESDE</name>
<protein>
    <submittedName>
        <fullName evidence="2">Uncharacterized protein</fullName>
    </submittedName>
</protein>
<dbReference type="EMBL" id="KN549282">
    <property type="protein sequence ID" value="KHJ98716.1"/>
    <property type="molecule type" value="Genomic_DNA"/>
</dbReference>
<gene>
    <name evidence="2" type="ORF">OESDEN_01300</name>
</gene>
<evidence type="ECO:0000256" key="1">
    <source>
        <dbReference type="SAM" id="MobiDB-lite"/>
    </source>
</evidence>
<sequence>MEKGKNTTSQIAIENKKRFSWHAASLGQEKETLQTNFNDDGFEDRPAHMKYERRTTPVYYEERQLMRPTEAAVTQRQLDTQPSYQLFESSAI</sequence>
<proteinExistence type="predicted"/>
<organism evidence="2 3">
    <name type="scientific">Oesophagostomum dentatum</name>
    <name type="common">Nodular worm</name>
    <dbReference type="NCBI Taxonomy" id="61180"/>
    <lineage>
        <taxon>Eukaryota</taxon>
        <taxon>Metazoa</taxon>
        <taxon>Ecdysozoa</taxon>
        <taxon>Nematoda</taxon>
        <taxon>Chromadorea</taxon>
        <taxon>Rhabditida</taxon>
        <taxon>Rhabditina</taxon>
        <taxon>Rhabditomorpha</taxon>
        <taxon>Strongyloidea</taxon>
        <taxon>Strongylidae</taxon>
        <taxon>Oesophagostomum</taxon>
    </lineage>
</organism>
<dbReference type="Proteomes" id="UP000053660">
    <property type="component" value="Unassembled WGS sequence"/>
</dbReference>
<feature type="region of interest" description="Disordered" evidence="1">
    <location>
        <begin position="30"/>
        <end position="50"/>
    </location>
</feature>
<dbReference type="AlphaFoldDB" id="A0A0B1TRK2"/>
<keyword evidence="3" id="KW-1185">Reference proteome</keyword>
<accession>A0A0B1TRK2</accession>
<reference evidence="2 3" key="1">
    <citation type="submission" date="2014-03" db="EMBL/GenBank/DDBJ databases">
        <title>Draft genome of the hookworm Oesophagostomum dentatum.</title>
        <authorList>
            <person name="Mitreva M."/>
        </authorList>
    </citation>
    <scope>NUCLEOTIDE SEQUENCE [LARGE SCALE GENOMIC DNA]</scope>
    <source>
        <strain evidence="2 3">OD-Hann</strain>
    </source>
</reference>
<evidence type="ECO:0000313" key="3">
    <source>
        <dbReference type="Proteomes" id="UP000053660"/>
    </source>
</evidence>
<evidence type="ECO:0000313" key="2">
    <source>
        <dbReference type="EMBL" id="KHJ98716.1"/>
    </source>
</evidence>